<name>A0A8J8NVL6_HALGN</name>
<organism evidence="1 2">
    <name type="scientific">Halteria grandinella</name>
    <dbReference type="NCBI Taxonomy" id="5974"/>
    <lineage>
        <taxon>Eukaryota</taxon>
        <taxon>Sar</taxon>
        <taxon>Alveolata</taxon>
        <taxon>Ciliophora</taxon>
        <taxon>Intramacronucleata</taxon>
        <taxon>Spirotrichea</taxon>
        <taxon>Stichotrichia</taxon>
        <taxon>Sporadotrichida</taxon>
        <taxon>Halteriidae</taxon>
        <taxon>Halteria</taxon>
    </lineage>
</organism>
<evidence type="ECO:0000313" key="2">
    <source>
        <dbReference type="Proteomes" id="UP000785679"/>
    </source>
</evidence>
<accession>A0A8J8NVL6</accession>
<comment type="caution">
    <text evidence="1">The sequence shown here is derived from an EMBL/GenBank/DDBJ whole genome shotgun (WGS) entry which is preliminary data.</text>
</comment>
<gene>
    <name evidence="1" type="ORF">FGO68_gene3651</name>
</gene>
<reference evidence="1" key="1">
    <citation type="submission" date="2019-06" db="EMBL/GenBank/DDBJ databases">
        <authorList>
            <person name="Zheng W."/>
        </authorList>
    </citation>
    <scope>NUCLEOTIDE SEQUENCE</scope>
    <source>
        <strain evidence="1">QDHG01</strain>
    </source>
</reference>
<proteinExistence type="predicted"/>
<dbReference type="AlphaFoldDB" id="A0A8J8NVL6"/>
<keyword evidence="2" id="KW-1185">Reference proteome</keyword>
<sequence length="73" mass="8382">MLAARLSIISSQACLRINSGLRYFILISQTIYSIIQIYNNILQKFNYESTSHINTDQKQASYREKATLIVNPV</sequence>
<dbReference type="EMBL" id="RRYP01005543">
    <property type="protein sequence ID" value="TNV81943.1"/>
    <property type="molecule type" value="Genomic_DNA"/>
</dbReference>
<protein>
    <submittedName>
        <fullName evidence="1">Uncharacterized protein</fullName>
    </submittedName>
</protein>
<dbReference type="Proteomes" id="UP000785679">
    <property type="component" value="Unassembled WGS sequence"/>
</dbReference>
<evidence type="ECO:0000313" key="1">
    <source>
        <dbReference type="EMBL" id="TNV81943.1"/>
    </source>
</evidence>